<dbReference type="Pfam" id="PF00069">
    <property type="entry name" value="Pkinase"/>
    <property type="match status" value="1"/>
</dbReference>
<evidence type="ECO:0000256" key="3">
    <source>
        <dbReference type="ARBA" id="ARBA00022741"/>
    </source>
</evidence>
<evidence type="ECO:0000256" key="6">
    <source>
        <dbReference type="PROSITE-ProRule" id="PRU10141"/>
    </source>
</evidence>
<evidence type="ECO:0000259" key="8">
    <source>
        <dbReference type="PROSITE" id="PS50011"/>
    </source>
</evidence>
<evidence type="ECO:0000256" key="5">
    <source>
        <dbReference type="ARBA" id="ARBA00022840"/>
    </source>
</evidence>
<keyword evidence="2" id="KW-0808">Transferase</keyword>
<keyword evidence="7" id="KW-0723">Serine/threonine-protein kinase</keyword>
<sequence length="274" mass="30222">MPPSNDLPILTGRLVDEGRLRLLEILGSGSYGVVYKALDASSPPDAPVYYAVKCLGFGTRADQREIDLHTLCSSHPSVVTFHRHFYAHGCLCVVLELSAGGLWTAIENGAFENKNAFVKETFLQLVDAVHFCHERGVHHRDLKPENILCGADGKDIRIADFGLAVDDVLPCFLAAGTPSYMPPEAFTLSRTSPTYEGYQSDIWALGIVFINMICGGFPWLKAARPDPGWQSFLASPTYISRNCPISPQLNDLLRRCFNPIPTSRPSLLELRSEI</sequence>
<dbReference type="InterPro" id="IPR050660">
    <property type="entry name" value="NEK_Ser/Thr_kinase"/>
</dbReference>
<dbReference type="EMBL" id="JARKIE010000105">
    <property type="protein sequence ID" value="KAJ7683770.1"/>
    <property type="molecule type" value="Genomic_DNA"/>
</dbReference>
<dbReference type="AlphaFoldDB" id="A0AAD7D867"/>
<dbReference type="Gene3D" id="1.10.510.10">
    <property type="entry name" value="Transferase(Phosphotransferase) domain 1"/>
    <property type="match status" value="1"/>
</dbReference>
<evidence type="ECO:0000256" key="1">
    <source>
        <dbReference type="ARBA" id="ARBA00010886"/>
    </source>
</evidence>
<protein>
    <submittedName>
        <fullName evidence="9">Kinase-like domain-containing protein</fullName>
    </submittedName>
</protein>
<accession>A0AAD7D867</accession>
<keyword evidence="5 6" id="KW-0067">ATP-binding</keyword>
<feature type="binding site" evidence="6">
    <location>
        <position position="53"/>
    </location>
    <ligand>
        <name>ATP</name>
        <dbReference type="ChEBI" id="CHEBI:30616"/>
    </ligand>
</feature>
<keyword evidence="3 6" id="KW-0547">Nucleotide-binding</keyword>
<keyword evidence="4 9" id="KW-0418">Kinase</keyword>
<dbReference type="SMART" id="SM00220">
    <property type="entry name" value="S_TKc"/>
    <property type="match status" value="1"/>
</dbReference>
<comment type="similarity">
    <text evidence="1">Belongs to the protein kinase superfamily. NEK Ser/Thr protein kinase family. NIMA subfamily.</text>
</comment>
<dbReference type="InterPro" id="IPR017441">
    <property type="entry name" value="Protein_kinase_ATP_BS"/>
</dbReference>
<dbReference type="PROSITE" id="PS00108">
    <property type="entry name" value="PROTEIN_KINASE_ST"/>
    <property type="match status" value="1"/>
</dbReference>
<comment type="caution">
    <text evidence="9">The sequence shown here is derived from an EMBL/GenBank/DDBJ whole genome shotgun (WGS) entry which is preliminary data.</text>
</comment>
<keyword evidence="10" id="KW-1185">Reference proteome</keyword>
<dbReference type="PANTHER" id="PTHR43671">
    <property type="entry name" value="SERINE/THREONINE-PROTEIN KINASE NEK"/>
    <property type="match status" value="1"/>
</dbReference>
<proteinExistence type="inferred from homology"/>
<evidence type="ECO:0000313" key="10">
    <source>
        <dbReference type="Proteomes" id="UP001221757"/>
    </source>
</evidence>
<dbReference type="InterPro" id="IPR000719">
    <property type="entry name" value="Prot_kinase_dom"/>
</dbReference>
<evidence type="ECO:0000256" key="4">
    <source>
        <dbReference type="ARBA" id="ARBA00022777"/>
    </source>
</evidence>
<dbReference type="Proteomes" id="UP001221757">
    <property type="component" value="Unassembled WGS sequence"/>
</dbReference>
<dbReference type="InterPro" id="IPR008271">
    <property type="entry name" value="Ser/Thr_kinase_AS"/>
</dbReference>
<evidence type="ECO:0000256" key="7">
    <source>
        <dbReference type="RuleBase" id="RU000304"/>
    </source>
</evidence>
<dbReference type="GO" id="GO:0005524">
    <property type="term" value="F:ATP binding"/>
    <property type="evidence" value="ECO:0007669"/>
    <property type="project" value="UniProtKB-UniRule"/>
</dbReference>
<feature type="domain" description="Protein kinase" evidence="8">
    <location>
        <begin position="20"/>
        <end position="274"/>
    </location>
</feature>
<feature type="non-terminal residue" evidence="9">
    <location>
        <position position="274"/>
    </location>
</feature>
<reference evidence="9" key="1">
    <citation type="submission" date="2023-03" db="EMBL/GenBank/DDBJ databases">
        <title>Massive genome expansion in bonnet fungi (Mycena s.s.) driven by repeated elements and novel gene families across ecological guilds.</title>
        <authorList>
            <consortium name="Lawrence Berkeley National Laboratory"/>
            <person name="Harder C.B."/>
            <person name="Miyauchi S."/>
            <person name="Viragh M."/>
            <person name="Kuo A."/>
            <person name="Thoen E."/>
            <person name="Andreopoulos B."/>
            <person name="Lu D."/>
            <person name="Skrede I."/>
            <person name="Drula E."/>
            <person name="Henrissat B."/>
            <person name="Morin E."/>
            <person name="Kohler A."/>
            <person name="Barry K."/>
            <person name="LaButti K."/>
            <person name="Morin E."/>
            <person name="Salamov A."/>
            <person name="Lipzen A."/>
            <person name="Mereny Z."/>
            <person name="Hegedus B."/>
            <person name="Baldrian P."/>
            <person name="Stursova M."/>
            <person name="Weitz H."/>
            <person name="Taylor A."/>
            <person name="Grigoriev I.V."/>
            <person name="Nagy L.G."/>
            <person name="Martin F."/>
            <person name="Kauserud H."/>
        </authorList>
    </citation>
    <scope>NUCLEOTIDE SEQUENCE</scope>
    <source>
        <strain evidence="9">CBHHK067</strain>
    </source>
</reference>
<dbReference type="InterPro" id="IPR011009">
    <property type="entry name" value="Kinase-like_dom_sf"/>
</dbReference>
<dbReference type="PANTHER" id="PTHR43671:SF86">
    <property type="entry name" value="PROTEIN KINASE DOMAIN-CONTAINING PROTEIN"/>
    <property type="match status" value="1"/>
</dbReference>
<name>A0AAD7D867_MYCRO</name>
<gene>
    <name evidence="9" type="ORF">B0H17DRAFT_887580</name>
</gene>
<evidence type="ECO:0000313" key="9">
    <source>
        <dbReference type="EMBL" id="KAJ7683770.1"/>
    </source>
</evidence>
<evidence type="ECO:0000256" key="2">
    <source>
        <dbReference type="ARBA" id="ARBA00022679"/>
    </source>
</evidence>
<dbReference type="SUPFAM" id="SSF56112">
    <property type="entry name" value="Protein kinase-like (PK-like)"/>
    <property type="match status" value="1"/>
</dbReference>
<organism evidence="9 10">
    <name type="scientific">Mycena rosella</name>
    <name type="common">Pink bonnet</name>
    <name type="synonym">Agaricus rosellus</name>
    <dbReference type="NCBI Taxonomy" id="1033263"/>
    <lineage>
        <taxon>Eukaryota</taxon>
        <taxon>Fungi</taxon>
        <taxon>Dikarya</taxon>
        <taxon>Basidiomycota</taxon>
        <taxon>Agaricomycotina</taxon>
        <taxon>Agaricomycetes</taxon>
        <taxon>Agaricomycetidae</taxon>
        <taxon>Agaricales</taxon>
        <taxon>Marasmiineae</taxon>
        <taxon>Mycenaceae</taxon>
        <taxon>Mycena</taxon>
    </lineage>
</organism>
<dbReference type="PROSITE" id="PS00107">
    <property type="entry name" value="PROTEIN_KINASE_ATP"/>
    <property type="match status" value="1"/>
</dbReference>
<dbReference type="PROSITE" id="PS50011">
    <property type="entry name" value="PROTEIN_KINASE_DOM"/>
    <property type="match status" value="1"/>
</dbReference>
<dbReference type="GO" id="GO:0004674">
    <property type="term" value="F:protein serine/threonine kinase activity"/>
    <property type="evidence" value="ECO:0007669"/>
    <property type="project" value="UniProtKB-KW"/>
</dbReference>